<dbReference type="CDD" id="cd08999">
    <property type="entry name" value="GH43_ABN-like"/>
    <property type="match status" value="1"/>
</dbReference>
<evidence type="ECO:0008006" key="7">
    <source>
        <dbReference type="Google" id="ProtNLM"/>
    </source>
</evidence>
<comment type="similarity">
    <text evidence="1 4">Belongs to the glycosyl hydrolase 43 family.</text>
</comment>
<reference evidence="6" key="1">
    <citation type="journal article" date="2019" name="Int. J. Syst. Evol. Microbiol.">
        <title>The Global Catalogue of Microorganisms (GCM) 10K type strain sequencing project: providing services to taxonomists for standard genome sequencing and annotation.</title>
        <authorList>
            <consortium name="The Broad Institute Genomics Platform"/>
            <consortium name="The Broad Institute Genome Sequencing Center for Infectious Disease"/>
            <person name="Wu L."/>
            <person name="Ma J."/>
        </authorList>
    </citation>
    <scope>NUCLEOTIDE SEQUENCE [LARGE SCALE GENOMIC DNA]</scope>
    <source>
        <strain evidence="6">JCM 17543</strain>
    </source>
</reference>
<organism evidence="5 6">
    <name type="scientific">Sphingomonas limnosediminicola</name>
    <dbReference type="NCBI Taxonomy" id="940133"/>
    <lineage>
        <taxon>Bacteria</taxon>
        <taxon>Pseudomonadati</taxon>
        <taxon>Pseudomonadota</taxon>
        <taxon>Alphaproteobacteria</taxon>
        <taxon>Sphingomonadales</taxon>
        <taxon>Sphingomonadaceae</taxon>
        <taxon>Sphingomonas</taxon>
    </lineage>
</organism>
<proteinExistence type="inferred from homology"/>
<dbReference type="Gene3D" id="2.115.10.20">
    <property type="entry name" value="Glycosyl hydrolase domain, family 43"/>
    <property type="match status" value="1"/>
</dbReference>
<accession>A0ABP7LQ03</accession>
<comment type="caution">
    <text evidence="5">The sequence shown here is derived from an EMBL/GenBank/DDBJ whole genome shotgun (WGS) entry which is preliminary data.</text>
</comment>
<evidence type="ECO:0000313" key="6">
    <source>
        <dbReference type="Proteomes" id="UP001500827"/>
    </source>
</evidence>
<dbReference type="InterPro" id="IPR051795">
    <property type="entry name" value="Glycosyl_Hydrlase_43"/>
</dbReference>
<keyword evidence="2 4" id="KW-0378">Hydrolase</keyword>
<dbReference type="InterPro" id="IPR006710">
    <property type="entry name" value="Glyco_hydro_43"/>
</dbReference>
<dbReference type="EMBL" id="BAABBM010000001">
    <property type="protein sequence ID" value="GAA3906309.1"/>
    <property type="molecule type" value="Genomic_DNA"/>
</dbReference>
<protein>
    <recommendedName>
        <fullName evidence="7">Glycoside hydrolase family 43</fullName>
    </recommendedName>
</protein>
<dbReference type="Proteomes" id="UP001500827">
    <property type="component" value="Unassembled WGS sequence"/>
</dbReference>
<dbReference type="PANTHER" id="PTHR42812:SF5">
    <property type="entry name" value="ENDO-ARABINASE"/>
    <property type="match status" value="1"/>
</dbReference>
<gene>
    <name evidence="5" type="ORF">GCM10022276_26040</name>
</gene>
<evidence type="ECO:0000256" key="1">
    <source>
        <dbReference type="ARBA" id="ARBA00009865"/>
    </source>
</evidence>
<keyword evidence="3 4" id="KW-0326">Glycosidase</keyword>
<dbReference type="Pfam" id="PF04616">
    <property type="entry name" value="Glyco_hydro_43"/>
    <property type="match status" value="2"/>
</dbReference>
<evidence type="ECO:0000256" key="2">
    <source>
        <dbReference type="ARBA" id="ARBA00022801"/>
    </source>
</evidence>
<evidence type="ECO:0000256" key="4">
    <source>
        <dbReference type="RuleBase" id="RU361187"/>
    </source>
</evidence>
<dbReference type="InterPro" id="IPR023296">
    <property type="entry name" value="Glyco_hydro_beta-prop_sf"/>
</dbReference>
<evidence type="ECO:0000313" key="5">
    <source>
        <dbReference type="EMBL" id="GAA3906309.1"/>
    </source>
</evidence>
<sequence>MPSFQVDAAAQGEGFRIEVAIRGRPAKSYVVPTGTQQGFSAFFRELHRDFGTRLPEIFADEVERPAPTLRWHPLLTENVHPQILVGYGDPAVLKDGEDYWLVATSNDAPDAFPILHSADQSHWEPRGFAFPSGQEPAWAGKGRNVADFWAPEMARVGDEYWLVFTARQANNALAIGLARSSSPSGPWVDNGQPLITGKPMNTTGLGYDAAQPLMSGGVIDSHLFTDTDGTNYLFWKDDTNGIWPRPLAMLLGRYPELIERLFDSEPARRTAAFSAAIVPWANQQRPMVRFFAMQPLIEAALANWQRVKAALVEFGLAPAILEAMSTPIRAQRIAADGRSLLGEDKIVLCNDLDWEGHLIEGPFVTRQDGRYWLFYAGNDFSTPSYGIGVAVADHPLGPYVKQGEPLLKSTREWTAPGHASVAPGLDDQPQLFFHAFHPGTGGYNAFRALLTVGLKFGPGGAEVIELP</sequence>
<dbReference type="RefSeq" id="WP_344700128.1">
    <property type="nucleotide sequence ID" value="NZ_BAABBM010000001.1"/>
</dbReference>
<evidence type="ECO:0000256" key="3">
    <source>
        <dbReference type="ARBA" id="ARBA00023295"/>
    </source>
</evidence>
<dbReference type="SUPFAM" id="SSF75005">
    <property type="entry name" value="Arabinanase/levansucrase/invertase"/>
    <property type="match status" value="1"/>
</dbReference>
<name>A0ABP7LQ03_9SPHN</name>
<dbReference type="PANTHER" id="PTHR42812">
    <property type="entry name" value="BETA-XYLOSIDASE"/>
    <property type="match status" value="1"/>
</dbReference>
<keyword evidence="6" id="KW-1185">Reference proteome</keyword>